<evidence type="ECO:0000313" key="2">
    <source>
        <dbReference type="Proteomes" id="UP000014411"/>
    </source>
</evidence>
<dbReference type="SUPFAM" id="SSF52172">
    <property type="entry name" value="CheY-like"/>
    <property type="match status" value="1"/>
</dbReference>
<accession>S3HK01</accession>
<dbReference type="AlphaFoldDB" id="S3HK01"/>
<reference evidence="1 2" key="1">
    <citation type="journal article" date="2012" name="J. Bacteriol.">
        <title>Genome sequence of Rhizobium grahamii CCGE502, a broad-host-range symbiont with low nodulation competitiveness in Phaseolus vulgaris.</title>
        <authorList>
            <person name="Althabegoiti M.J."/>
            <person name="Lozano L."/>
            <person name="Torres-Tejerizo G."/>
            <person name="Ormeno-Orrillo E."/>
            <person name="Rogel M.A."/>
            <person name="Gonzalez V."/>
            <person name="Martinez-Romero E."/>
        </authorList>
    </citation>
    <scope>NUCLEOTIDE SEQUENCE [LARGE SCALE GENOMIC DNA]</scope>
    <source>
        <strain evidence="1 2">CCGE 502</strain>
        <plasmid evidence="1">pRg502a</plasmid>
    </source>
</reference>
<dbReference type="HOGENOM" id="CLU_1128346_0_0_5"/>
<dbReference type="Gene3D" id="3.40.50.2300">
    <property type="match status" value="1"/>
</dbReference>
<evidence type="ECO:0000313" key="1">
    <source>
        <dbReference type="EMBL" id="EPE93851.1"/>
    </source>
</evidence>
<keyword evidence="1" id="KW-0614">Plasmid</keyword>
<dbReference type="Proteomes" id="UP000014411">
    <property type="component" value="Unassembled WGS sequence"/>
</dbReference>
<organism evidence="1 2">
    <name type="scientific">Rhizobium grahamii CCGE 502</name>
    <dbReference type="NCBI Taxonomy" id="990285"/>
    <lineage>
        <taxon>Bacteria</taxon>
        <taxon>Pseudomonadati</taxon>
        <taxon>Pseudomonadota</taxon>
        <taxon>Alphaproteobacteria</taxon>
        <taxon>Hyphomicrobiales</taxon>
        <taxon>Rhizobiaceae</taxon>
        <taxon>Rhizobium/Agrobacterium group</taxon>
        <taxon>Rhizobium</taxon>
    </lineage>
</organism>
<geneLocation type="plasmid" evidence="1">
    <name>pRg502a</name>
</geneLocation>
<proteinExistence type="predicted"/>
<protein>
    <submittedName>
        <fullName evidence="1">Response regulator receiver protein</fullName>
    </submittedName>
</protein>
<gene>
    <name evidence="1" type="ORF">RGCCGE502_33716</name>
</gene>
<dbReference type="EMBL" id="AEYE02000038">
    <property type="protein sequence ID" value="EPE93851.1"/>
    <property type="molecule type" value="Genomic_DNA"/>
</dbReference>
<comment type="caution">
    <text evidence="1">The sequence shown here is derived from an EMBL/GenBank/DDBJ whole genome shotgun (WGS) entry which is preliminary data.</text>
</comment>
<keyword evidence="2" id="KW-1185">Reference proteome</keyword>
<sequence length="246" mass="27232">MKIVIISIVMIFLLLHWQYFSRWLEGVTHGEFLGLKFDRAAAEQKIDQLVIEKAQSGATRPFAIGALARAERVLPAISGARVLWVDQDPGNNVIERGVLENMGITVQLALSTSEAQTFLRADNYDLVISNGYRDEKPTLLKQCPAYYVDFPSKALRDQFGDDLQKFNIHQQSDPIGGFAMAEVLVAEYTTVFGDRQVPRIIYYTASNGGLVADACSRIVTNRPDVLLQSVVSALGSGPNNWLPKSV</sequence>
<dbReference type="InterPro" id="IPR011006">
    <property type="entry name" value="CheY-like_superfamily"/>
</dbReference>
<dbReference type="RefSeq" id="WP_016558621.1">
    <property type="nucleotide sequence ID" value="NZ_AEYE02000038.1"/>
</dbReference>
<name>S3HK01_9HYPH</name>